<dbReference type="EMBL" id="JADGJD010001657">
    <property type="protein sequence ID" value="KAJ3039215.1"/>
    <property type="molecule type" value="Genomic_DNA"/>
</dbReference>
<proteinExistence type="predicted"/>
<comment type="caution">
    <text evidence="4">The sequence shown here is derived from an EMBL/GenBank/DDBJ whole genome shotgun (WGS) entry which is preliminary data.</text>
</comment>
<keyword evidence="2 3" id="KW-0040">ANK repeat</keyword>
<feature type="repeat" description="ANK" evidence="3">
    <location>
        <begin position="167"/>
        <end position="199"/>
    </location>
</feature>
<dbReference type="PANTHER" id="PTHR24173">
    <property type="entry name" value="ANKYRIN REPEAT CONTAINING"/>
    <property type="match status" value="1"/>
</dbReference>
<dbReference type="PANTHER" id="PTHR24173:SF74">
    <property type="entry name" value="ANKYRIN REPEAT DOMAIN-CONTAINING PROTEIN 16"/>
    <property type="match status" value="1"/>
</dbReference>
<dbReference type="Pfam" id="PF12796">
    <property type="entry name" value="Ank_2"/>
    <property type="match status" value="1"/>
</dbReference>
<dbReference type="SMART" id="SM00248">
    <property type="entry name" value="ANK"/>
    <property type="match status" value="3"/>
</dbReference>
<dbReference type="PROSITE" id="PS50088">
    <property type="entry name" value="ANK_REPEAT"/>
    <property type="match status" value="1"/>
</dbReference>
<gene>
    <name evidence="4" type="ORF">HK097_002902</name>
</gene>
<evidence type="ECO:0000313" key="5">
    <source>
        <dbReference type="Proteomes" id="UP001212841"/>
    </source>
</evidence>
<protein>
    <submittedName>
        <fullName evidence="4">Uncharacterized protein</fullName>
    </submittedName>
</protein>
<dbReference type="InterPro" id="IPR036770">
    <property type="entry name" value="Ankyrin_rpt-contain_sf"/>
</dbReference>
<evidence type="ECO:0000256" key="1">
    <source>
        <dbReference type="ARBA" id="ARBA00022737"/>
    </source>
</evidence>
<evidence type="ECO:0000256" key="2">
    <source>
        <dbReference type="ARBA" id="ARBA00023043"/>
    </source>
</evidence>
<evidence type="ECO:0000313" key="4">
    <source>
        <dbReference type="EMBL" id="KAJ3039215.1"/>
    </source>
</evidence>
<reference evidence="4" key="1">
    <citation type="submission" date="2020-05" db="EMBL/GenBank/DDBJ databases">
        <title>Phylogenomic resolution of chytrid fungi.</title>
        <authorList>
            <person name="Stajich J.E."/>
            <person name="Amses K."/>
            <person name="Simmons R."/>
            <person name="Seto K."/>
            <person name="Myers J."/>
            <person name="Bonds A."/>
            <person name="Quandt C.A."/>
            <person name="Barry K."/>
            <person name="Liu P."/>
            <person name="Grigoriev I."/>
            <person name="Longcore J.E."/>
            <person name="James T.Y."/>
        </authorList>
    </citation>
    <scope>NUCLEOTIDE SEQUENCE</scope>
    <source>
        <strain evidence="4">JEL0318</strain>
    </source>
</reference>
<keyword evidence="5" id="KW-1185">Reference proteome</keyword>
<dbReference type="AlphaFoldDB" id="A0AAD5S302"/>
<dbReference type="InterPro" id="IPR002110">
    <property type="entry name" value="Ankyrin_rpt"/>
</dbReference>
<dbReference type="SUPFAM" id="SSF48403">
    <property type="entry name" value="Ankyrin repeat"/>
    <property type="match status" value="1"/>
</dbReference>
<name>A0AAD5S302_9FUNG</name>
<dbReference type="PROSITE" id="PS50297">
    <property type="entry name" value="ANK_REP_REGION"/>
    <property type="match status" value="1"/>
</dbReference>
<organism evidence="4 5">
    <name type="scientific">Rhizophlyctis rosea</name>
    <dbReference type="NCBI Taxonomy" id="64517"/>
    <lineage>
        <taxon>Eukaryota</taxon>
        <taxon>Fungi</taxon>
        <taxon>Fungi incertae sedis</taxon>
        <taxon>Chytridiomycota</taxon>
        <taxon>Chytridiomycota incertae sedis</taxon>
        <taxon>Chytridiomycetes</taxon>
        <taxon>Rhizophlyctidales</taxon>
        <taxon>Rhizophlyctidaceae</taxon>
        <taxon>Rhizophlyctis</taxon>
    </lineage>
</organism>
<keyword evidence="1" id="KW-0677">Repeat</keyword>
<sequence length="334" mass="37266">MSLTATDQSPASPEPTHVLPDPVLRTLARISHPQTARNLICTCRTYHQAILPSDLLESEFSHRYLSSTRRCFLWAVQYGQISHLRRILLYGVAGKKDSIVLKGIQYAVMANRSDVVQYLLGVADHPVIPRGKTDTMPDIVGLVTAAGRGYIDLIRMILKGVTIGYKTAYLPLRAAAENGHLEIVKILVEHDVDLDLERKVPDGFHGAVQKGQLEVLHYLLSLGVHTQGRLERYALEANAFNQPGSLRVLLEGGATLPLDLREEAMTDAVLKGHPECLRVLFEYLEYEVEWVDKLLHRCEPGGYGAGWEDWLEAAEKCPEVADVLAMYVEAHRSK</sequence>
<dbReference type="Proteomes" id="UP001212841">
    <property type="component" value="Unassembled WGS sequence"/>
</dbReference>
<dbReference type="Gene3D" id="1.25.40.20">
    <property type="entry name" value="Ankyrin repeat-containing domain"/>
    <property type="match status" value="1"/>
</dbReference>
<evidence type="ECO:0000256" key="3">
    <source>
        <dbReference type="PROSITE-ProRule" id="PRU00023"/>
    </source>
</evidence>
<accession>A0AAD5S302</accession>